<dbReference type="GO" id="GO:0051607">
    <property type="term" value="P:defense response to virus"/>
    <property type="evidence" value="ECO:0007669"/>
    <property type="project" value="UniProtKB-KW"/>
</dbReference>
<evidence type="ECO:0000256" key="8">
    <source>
        <dbReference type="ARBA" id="ARBA00034120"/>
    </source>
</evidence>
<dbReference type="CDD" id="cd03487">
    <property type="entry name" value="RT_Bac_retron_II"/>
    <property type="match status" value="1"/>
</dbReference>
<dbReference type="SUPFAM" id="SSF56672">
    <property type="entry name" value="DNA/RNA polymerases"/>
    <property type="match status" value="1"/>
</dbReference>
<dbReference type="Pfam" id="PF00078">
    <property type="entry name" value="RVT_1"/>
    <property type="match status" value="1"/>
</dbReference>
<evidence type="ECO:0000259" key="10">
    <source>
        <dbReference type="PROSITE" id="PS50878"/>
    </source>
</evidence>
<keyword evidence="2" id="KW-0808">Transferase</keyword>
<evidence type="ECO:0000313" key="12">
    <source>
        <dbReference type="Proteomes" id="UP000319671"/>
    </source>
</evidence>
<dbReference type="GO" id="GO:0003723">
    <property type="term" value="F:RNA binding"/>
    <property type="evidence" value="ECO:0007669"/>
    <property type="project" value="InterPro"/>
</dbReference>
<dbReference type="InterPro" id="IPR043502">
    <property type="entry name" value="DNA/RNA_pol_sf"/>
</dbReference>
<keyword evidence="7" id="KW-0051">Antiviral defense</keyword>
<evidence type="ECO:0000256" key="5">
    <source>
        <dbReference type="ARBA" id="ARBA00022842"/>
    </source>
</evidence>
<keyword evidence="6 11" id="KW-0695">RNA-directed DNA polymerase</keyword>
<comment type="similarity">
    <text evidence="8">Belongs to the bacterial reverse transcriptase family.</text>
</comment>
<dbReference type="EMBL" id="VIVN01000020">
    <property type="protein sequence ID" value="TWD92206.1"/>
    <property type="molecule type" value="Genomic_DNA"/>
</dbReference>
<feature type="domain" description="Reverse transcriptase" evidence="10">
    <location>
        <begin position="1"/>
        <end position="249"/>
    </location>
</feature>
<gene>
    <name evidence="11" type="ORF">FB550_12018</name>
</gene>
<evidence type="ECO:0000256" key="4">
    <source>
        <dbReference type="ARBA" id="ARBA00022723"/>
    </source>
</evidence>
<evidence type="ECO:0000313" key="11">
    <source>
        <dbReference type="EMBL" id="TWD92206.1"/>
    </source>
</evidence>
<dbReference type="EC" id="2.7.7.49" evidence="1"/>
<evidence type="ECO:0000256" key="9">
    <source>
        <dbReference type="ARBA" id="ARBA00048173"/>
    </source>
</evidence>
<reference evidence="11 12" key="1">
    <citation type="submission" date="2019-06" db="EMBL/GenBank/DDBJ databases">
        <title>Sorghum-associated microbial communities from plants grown in Nebraska, USA.</title>
        <authorList>
            <person name="Schachtman D."/>
        </authorList>
    </citation>
    <scope>NUCLEOTIDE SEQUENCE [LARGE SCALE GENOMIC DNA]</scope>
    <source>
        <strain evidence="11 12">2482</strain>
    </source>
</reference>
<comment type="caution">
    <text evidence="11">The sequence shown here is derived from an EMBL/GenBank/DDBJ whole genome shotgun (WGS) entry which is preliminary data.</text>
</comment>
<evidence type="ECO:0000256" key="3">
    <source>
        <dbReference type="ARBA" id="ARBA00022695"/>
    </source>
</evidence>
<dbReference type="InterPro" id="IPR000477">
    <property type="entry name" value="RT_dom"/>
</dbReference>
<keyword evidence="3" id="KW-0548">Nucleotidyltransferase</keyword>
<dbReference type="AlphaFoldDB" id="A0A561CM27"/>
<sequence>MYKQNCNSQYIKLVIDYAENLLKNNVEVIYDLDHISLLTNKSIGDFLDINNYYKEIQISKRNGETRTLAIPDDNLKSVQKWILKSILEKMPISNSAKGFKKGLSIVENAKPHTNKDCVLSLDLKDFFPSITQGSVYFIFKEIGYTEEVSRLLTRLCTYQGQLPQGAPTSPYIANLVCRKLDIKLQEFACNQNIAYTRYADDLTFSANKELSEYIPRIKEIVIIQGFKVNDSKTRCRYRHQRQLVTGLVVNNEKVSIPRELKRKLRQEIHYCKKFGVHGHLYWGIKYYSNYKDYLLGMALYVKMVDKNLGKKLLEEIKSINWEY</sequence>
<dbReference type="PANTHER" id="PTHR34047">
    <property type="entry name" value="NUCLEAR INTRON MATURASE 1, MITOCHONDRIAL-RELATED"/>
    <property type="match status" value="1"/>
</dbReference>
<keyword evidence="4" id="KW-0479">Metal-binding</keyword>
<dbReference type="PROSITE" id="PS50878">
    <property type="entry name" value="RT_POL"/>
    <property type="match status" value="1"/>
</dbReference>
<comment type="catalytic activity">
    <reaction evidence="9">
        <text>DNA(n) + a 2'-deoxyribonucleoside 5'-triphosphate = DNA(n+1) + diphosphate</text>
        <dbReference type="Rhea" id="RHEA:22508"/>
        <dbReference type="Rhea" id="RHEA-COMP:17339"/>
        <dbReference type="Rhea" id="RHEA-COMP:17340"/>
        <dbReference type="ChEBI" id="CHEBI:33019"/>
        <dbReference type="ChEBI" id="CHEBI:61560"/>
        <dbReference type="ChEBI" id="CHEBI:173112"/>
        <dbReference type="EC" id="2.7.7.49"/>
    </reaction>
</comment>
<keyword evidence="12" id="KW-1185">Reference proteome</keyword>
<dbReference type="PRINTS" id="PR00866">
    <property type="entry name" value="RNADNAPOLMS"/>
</dbReference>
<dbReference type="InterPro" id="IPR051083">
    <property type="entry name" value="GrpII_Intron_Splice-Mob/Def"/>
</dbReference>
<dbReference type="Proteomes" id="UP000319671">
    <property type="component" value="Unassembled WGS sequence"/>
</dbReference>
<dbReference type="NCBIfam" id="NF038233">
    <property type="entry name" value="retron_St85_RT"/>
    <property type="match status" value="1"/>
</dbReference>
<proteinExistence type="inferred from homology"/>
<dbReference type="InterPro" id="IPR000123">
    <property type="entry name" value="Reverse_transcriptase_msDNA"/>
</dbReference>
<dbReference type="GO" id="GO:0003964">
    <property type="term" value="F:RNA-directed DNA polymerase activity"/>
    <property type="evidence" value="ECO:0007669"/>
    <property type="project" value="UniProtKB-KW"/>
</dbReference>
<evidence type="ECO:0000256" key="1">
    <source>
        <dbReference type="ARBA" id="ARBA00012493"/>
    </source>
</evidence>
<evidence type="ECO:0000256" key="7">
    <source>
        <dbReference type="ARBA" id="ARBA00023118"/>
    </source>
</evidence>
<accession>A0A561CM27</accession>
<dbReference type="GO" id="GO:0046872">
    <property type="term" value="F:metal ion binding"/>
    <property type="evidence" value="ECO:0007669"/>
    <property type="project" value="UniProtKB-KW"/>
</dbReference>
<evidence type="ECO:0000256" key="2">
    <source>
        <dbReference type="ARBA" id="ARBA00022679"/>
    </source>
</evidence>
<dbReference type="PANTHER" id="PTHR34047:SF7">
    <property type="entry name" value="RNA-DIRECTED DNA POLYMERASE"/>
    <property type="match status" value="1"/>
</dbReference>
<organism evidence="11 12">
    <name type="scientific">Neobacillus bataviensis</name>
    <dbReference type="NCBI Taxonomy" id="220685"/>
    <lineage>
        <taxon>Bacteria</taxon>
        <taxon>Bacillati</taxon>
        <taxon>Bacillota</taxon>
        <taxon>Bacilli</taxon>
        <taxon>Bacillales</taxon>
        <taxon>Bacillaceae</taxon>
        <taxon>Neobacillus</taxon>
    </lineage>
</organism>
<name>A0A561CM27_9BACI</name>
<evidence type="ECO:0000256" key="6">
    <source>
        <dbReference type="ARBA" id="ARBA00022918"/>
    </source>
</evidence>
<protein>
    <recommendedName>
        <fullName evidence="1">RNA-directed DNA polymerase</fullName>
        <ecNumber evidence="1">2.7.7.49</ecNumber>
    </recommendedName>
</protein>
<keyword evidence="5" id="KW-0460">Magnesium</keyword>